<evidence type="ECO:0000313" key="3">
    <source>
        <dbReference type="Proteomes" id="UP000523161"/>
    </source>
</evidence>
<evidence type="ECO:0000313" key="2">
    <source>
        <dbReference type="EMBL" id="NRQ42061.1"/>
    </source>
</evidence>
<evidence type="ECO:0000256" key="1">
    <source>
        <dbReference type="SAM" id="SignalP"/>
    </source>
</evidence>
<feature type="chain" id="PRO_5031265109" evidence="1">
    <location>
        <begin position="18"/>
        <end position="336"/>
    </location>
</feature>
<dbReference type="PROSITE" id="PS51257">
    <property type="entry name" value="PROKAR_LIPOPROTEIN"/>
    <property type="match status" value="1"/>
</dbReference>
<dbReference type="InterPro" id="IPR021431">
    <property type="entry name" value="DUF3080"/>
</dbReference>
<feature type="signal peptide" evidence="1">
    <location>
        <begin position="1"/>
        <end position="17"/>
    </location>
</feature>
<keyword evidence="3" id="KW-1185">Reference proteome</keyword>
<name>A0A7Y5EI91_9GAMM</name>
<accession>A0A7Y5EI91</accession>
<organism evidence="2 3">
    <name type="scientific">Rheinheimera lutimaris</name>
    <dbReference type="NCBI Taxonomy" id="2740584"/>
    <lineage>
        <taxon>Bacteria</taxon>
        <taxon>Pseudomonadati</taxon>
        <taxon>Pseudomonadota</taxon>
        <taxon>Gammaproteobacteria</taxon>
        <taxon>Chromatiales</taxon>
        <taxon>Chromatiaceae</taxon>
        <taxon>Rheinheimera</taxon>
    </lineage>
</organism>
<sequence length="336" mass="38564">MKVCLLPLLLISLSACSNYNGDKALQNYQQRLARVLDTPPADTAMPDAAALAKQRDLKQPLPDVRLDLTDAYATRHCSLDSLIGERNSSLGKVYSASKQLSYELRFLSQLQQCLAQSWDNTLLLSQLQQVYQQKQLSIDIAFNNMLLTDDTLRKELLGVRQALPLNAAAGISETWQALTELNRLQKFIAEQNWQAASQIDIEQQLQLLYQYNVLARLQYSLRDAGHRLAQLNLLTTNIAPASLCPQRRDSEKLRILSNVFSKYFVSEVQLYTSELNRYQQQLWPLLLQLYQHTALNNALTQRFEQTHLTMRTELSRHVTWWQTLNSQCPLELTARQ</sequence>
<reference evidence="2 3" key="1">
    <citation type="submission" date="2020-06" db="EMBL/GenBank/DDBJ databases">
        <title>Rheinheimera sp. nov., a marine bacterium isolated from coastal.</title>
        <authorList>
            <person name="Yu Q."/>
            <person name="Qi Y."/>
            <person name="Pu J."/>
        </authorList>
    </citation>
    <scope>NUCLEOTIDE SEQUENCE [LARGE SCALE GENOMIC DNA]</scope>
    <source>
        <strain evidence="2 3">YQF-2</strain>
    </source>
</reference>
<comment type="caution">
    <text evidence="2">The sequence shown here is derived from an EMBL/GenBank/DDBJ whole genome shotgun (WGS) entry which is preliminary data.</text>
</comment>
<dbReference type="EMBL" id="JABSOD010000004">
    <property type="protein sequence ID" value="NRQ42061.1"/>
    <property type="molecule type" value="Genomic_DNA"/>
</dbReference>
<dbReference type="RefSeq" id="WP_173500302.1">
    <property type="nucleotide sequence ID" value="NZ_JABSOD010000004.1"/>
</dbReference>
<gene>
    <name evidence="2" type="ORF">HRH59_05685</name>
</gene>
<dbReference type="Proteomes" id="UP000523161">
    <property type="component" value="Unassembled WGS sequence"/>
</dbReference>
<protein>
    <submittedName>
        <fullName evidence="2">DUF3080 family protein</fullName>
    </submittedName>
</protein>
<dbReference type="Pfam" id="PF11279">
    <property type="entry name" value="DUF3080"/>
    <property type="match status" value="1"/>
</dbReference>
<dbReference type="AlphaFoldDB" id="A0A7Y5EI91"/>
<proteinExistence type="predicted"/>
<keyword evidence="1" id="KW-0732">Signal</keyword>